<dbReference type="OrthoDB" id="2375431at2"/>
<sequence length="149" mass="16927">MISLSSKELLETSIKEYIIPSEKVAHVQVGNSLEHALLLLTRSGYSSIPVLDPSFRLHGLISSRLITDHILGLERFEFEKLEERKVENVMSTDLSTISIDSTFKEAFNLLIDQPFLCVVSSEGHFEGIMTRRVVLKELKKHIYQMIHSG</sequence>
<dbReference type="InterPro" id="IPR000644">
    <property type="entry name" value="CBS_dom"/>
</dbReference>
<dbReference type="PATRIC" id="fig|189381.10.peg.4111"/>
<evidence type="ECO:0000256" key="1">
    <source>
        <dbReference type="ARBA" id="ARBA00023122"/>
    </source>
</evidence>
<dbReference type="InterPro" id="IPR051257">
    <property type="entry name" value="Diverse_CBS-Domain"/>
</dbReference>
<dbReference type="InterPro" id="IPR048125">
    <property type="entry name" value="CBS_CbpB"/>
</dbReference>
<evidence type="ECO:0000313" key="2">
    <source>
        <dbReference type="EMBL" id="KZE49640.1"/>
    </source>
</evidence>
<dbReference type="CDD" id="cd04643">
    <property type="entry name" value="CBS_pair_bac"/>
    <property type="match status" value="1"/>
</dbReference>
<dbReference type="Pfam" id="PF00571">
    <property type="entry name" value="CBS"/>
    <property type="match status" value="2"/>
</dbReference>
<protein>
    <submittedName>
        <fullName evidence="2">Uncharacterized protein</fullName>
    </submittedName>
</protein>
<dbReference type="InterPro" id="IPR046342">
    <property type="entry name" value="CBS_dom_sf"/>
</dbReference>
<organism evidence="2 3">
    <name type="scientific">Rossellomorea marisflavi</name>
    <dbReference type="NCBI Taxonomy" id="189381"/>
    <lineage>
        <taxon>Bacteria</taxon>
        <taxon>Bacillati</taxon>
        <taxon>Bacillota</taxon>
        <taxon>Bacilli</taxon>
        <taxon>Bacillales</taxon>
        <taxon>Bacillaceae</taxon>
        <taxon>Rossellomorea</taxon>
    </lineage>
</organism>
<gene>
    <name evidence="2" type="ORF">AV649_01020</name>
</gene>
<proteinExistence type="predicted"/>
<dbReference type="NCBIfam" id="NF041630">
    <property type="entry name" value="CBS_CbpB"/>
    <property type="match status" value="1"/>
</dbReference>
<comment type="caution">
    <text evidence="2">The sequence shown here is derived from an EMBL/GenBank/DDBJ whole genome shotgun (WGS) entry which is preliminary data.</text>
</comment>
<dbReference type="PANTHER" id="PTHR43080:SF30">
    <property type="entry name" value="CYCLIC DI-AMP RECEPTOR B"/>
    <property type="match status" value="1"/>
</dbReference>
<dbReference type="EMBL" id="LQQY01000012">
    <property type="protein sequence ID" value="KZE49640.1"/>
    <property type="molecule type" value="Genomic_DNA"/>
</dbReference>
<reference evidence="3" key="1">
    <citation type="submission" date="2016-01" db="EMBL/GenBank/DDBJ databases">
        <title>Whole genome sequencing of Bhargavaea cecembensis T14.</title>
        <authorList>
            <person name="Hong K.W."/>
        </authorList>
    </citation>
    <scope>NUCLEOTIDE SEQUENCE [LARGE SCALE GENOMIC DNA]</scope>
    <source>
        <strain evidence="3">M19</strain>
    </source>
</reference>
<name>A0A0J5VCR3_9BACI</name>
<dbReference type="AlphaFoldDB" id="A0A0J5VCR3"/>
<dbReference type="Proteomes" id="UP000076510">
    <property type="component" value="Unassembled WGS sequence"/>
</dbReference>
<dbReference type="PANTHER" id="PTHR43080">
    <property type="entry name" value="CBS DOMAIN-CONTAINING PROTEIN CBSX3, MITOCHONDRIAL"/>
    <property type="match status" value="1"/>
</dbReference>
<dbReference type="RefSeq" id="WP_048013018.1">
    <property type="nucleotide sequence ID" value="NZ_CP047095.1"/>
</dbReference>
<accession>A0A0J5VCR3</accession>
<dbReference type="Gene3D" id="3.10.580.10">
    <property type="entry name" value="CBS-domain"/>
    <property type="match status" value="1"/>
</dbReference>
<keyword evidence="1" id="KW-0129">CBS domain</keyword>
<evidence type="ECO:0000313" key="3">
    <source>
        <dbReference type="Proteomes" id="UP000076510"/>
    </source>
</evidence>
<dbReference type="PROSITE" id="PS51371">
    <property type="entry name" value="CBS"/>
    <property type="match status" value="1"/>
</dbReference>
<dbReference type="SUPFAM" id="SSF54631">
    <property type="entry name" value="CBS-domain pair"/>
    <property type="match status" value="1"/>
</dbReference>